<keyword evidence="4 10" id="KW-1134">Transmembrane beta strand</keyword>
<evidence type="ECO:0000256" key="8">
    <source>
        <dbReference type="ARBA" id="ARBA00023170"/>
    </source>
</evidence>
<dbReference type="RefSeq" id="WP_284102996.1">
    <property type="nucleotide sequence ID" value="NZ_JARRAF010000046.1"/>
</dbReference>
<feature type="domain" description="TonB-dependent receptor-like beta-barrel" evidence="13">
    <location>
        <begin position="346"/>
        <end position="864"/>
    </location>
</feature>
<dbReference type="InterPro" id="IPR036942">
    <property type="entry name" value="Beta-barrel_TonB_sf"/>
</dbReference>
<dbReference type="EMBL" id="JARRAF010000046">
    <property type="protein sequence ID" value="MDK2126677.1"/>
    <property type="molecule type" value="Genomic_DNA"/>
</dbReference>
<evidence type="ECO:0000313" key="15">
    <source>
        <dbReference type="EMBL" id="MDK2126677.1"/>
    </source>
</evidence>
<name>A0ABT7E2X8_9NEIS</name>
<proteinExistence type="inferred from homology"/>
<keyword evidence="6 11" id="KW-0798">TonB box</keyword>
<comment type="subcellular location">
    <subcellularLocation>
        <location evidence="1 10">Cell outer membrane</location>
        <topology evidence="1 10">Multi-pass membrane protein</topology>
    </subcellularLocation>
</comment>
<evidence type="ECO:0000256" key="4">
    <source>
        <dbReference type="ARBA" id="ARBA00022452"/>
    </source>
</evidence>
<evidence type="ECO:0000256" key="11">
    <source>
        <dbReference type="RuleBase" id="RU003357"/>
    </source>
</evidence>
<keyword evidence="16" id="KW-1185">Reference proteome</keyword>
<evidence type="ECO:0000256" key="12">
    <source>
        <dbReference type="SAM" id="SignalP"/>
    </source>
</evidence>
<dbReference type="InterPro" id="IPR012910">
    <property type="entry name" value="Plug_dom"/>
</dbReference>
<reference evidence="15" key="1">
    <citation type="submission" date="2023-03" db="EMBL/GenBank/DDBJ databases">
        <title>Chitinimonas shenzhenensis gen. nov., sp. nov., a novel member of family Burkholderiaceae isolated from activated sludge collected in Shen Zhen, China.</title>
        <authorList>
            <person name="Wang X."/>
        </authorList>
    </citation>
    <scope>NUCLEOTIDE SEQUENCE</scope>
    <source>
        <strain evidence="15">DQS-5</strain>
    </source>
</reference>
<evidence type="ECO:0000256" key="3">
    <source>
        <dbReference type="ARBA" id="ARBA00022448"/>
    </source>
</evidence>
<sequence length="900" mass="98931">MQSRSIGVLTTLAATLAALPAQAAAEAASSEKLKKDDQIVVTGSRIARVAKEGPISVTIITSRDLEQQGYRNVYDALNQQTQNTGFTQGADFGNTFTPAANAVSLRGLGPNHTLVLINGRRVADYPIAYGGSINFVNLANIPSALVERIEILNAGASAIYGSDAIAGVVNVILKKRAEGVAVDLKLGTTERGGGDSRRLQLVGGREWGGLNAVFAAEISRNDPVWAKDRDFMRSTTADGEAPTVVWGRRNLATGKYLSPGEVCQRLGGLFEGSVVSYTGKRGTYCGSGEAQPAFWTTRTHNLSQNYYAGLNYTLDQGSTLFGDVLVGLNHTQNNTRGPSWTSLAVSKGYFLNQNTGNYEVWSRRFAPEELGGATRYNREWHDTAANVSLGIRGPLASTAWDYEVAYNLSSYVSRARAPRMLAGIDQYFLGPQLGTDKDGIALYKPDPARFSQVLTPEQLGSLYGHTESRDSAWSHTLSASASGDLWQLPAGPLKAAVLAEVGGQGFANRADPQMRQGVFYNVSSTPDASGSRTRYATALELRVPVLPSLQTTLAGRFDDYRFADRSDSKFTYNAGLEWRPHESLLLRGNLASSFRAPDMNYIYKSQTKGYYASTTDYYRCKLAGQPLADCEYVNYSPGANYTSNGSRDLKSENGQSHGMGLVWAPLRALDLSLDYWRVRIDDLVTNLDADGLLRTESECRTGGRDAKSSQCLDAISRITRNPSDAPLDPNAITDIRVNPINAAREETSGIDFSSRLRWKWEDIGRFVWRLNYTRVLSHDYRQFASDQERDLLRATDNHDWPDKLINTLGWTRGDWNSSLTLIRYGRIPDSAESGRMLSATVLANLDVGYQISKQASISFTVNNLLDKVKQDRSSGWPYYPVGGHSPYGREMWLQFGYQFN</sequence>
<evidence type="ECO:0000256" key="10">
    <source>
        <dbReference type="PROSITE-ProRule" id="PRU01360"/>
    </source>
</evidence>
<dbReference type="PANTHER" id="PTHR47234">
    <property type="match status" value="1"/>
</dbReference>
<keyword evidence="8 15" id="KW-0675">Receptor</keyword>
<keyword evidence="12" id="KW-0732">Signal</keyword>
<protein>
    <submittedName>
        <fullName evidence="15">TonB-dependent receptor</fullName>
    </submittedName>
</protein>
<organism evidence="15 16">
    <name type="scientific">Parachitinimonas caeni</name>
    <dbReference type="NCBI Taxonomy" id="3031301"/>
    <lineage>
        <taxon>Bacteria</taxon>
        <taxon>Pseudomonadati</taxon>
        <taxon>Pseudomonadota</taxon>
        <taxon>Betaproteobacteria</taxon>
        <taxon>Neisseriales</taxon>
        <taxon>Chitinibacteraceae</taxon>
        <taxon>Parachitinimonas</taxon>
    </lineage>
</organism>
<feature type="signal peptide" evidence="12">
    <location>
        <begin position="1"/>
        <end position="23"/>
    </location>
</feature>
<dbReference type="SUPFAM" id="SSF56935">
    <property type="entry name" value="Porins"/>
    <property type="match status" value="1"/>
</dbReference>
<dbReference type="InterPro" id="IPR000531">
    <property type="entry name" value="Beta-barrel_TonB"/>
</dbReference>
<dbReference type="Pfam" id="PF00593">
    <property type="entry name" value="TonB_dep_Rec_b-barrel"/>
    <property type="match status" value="1"/>
</dbReference>
<dbReference type="PANTHER" id="PTHR47234:SF1">
    <property type="entry name" value="TONB-DEPENDENT RECEPTOR"/>
    <property type="match status" value="1"/>
</dbReference>
<comment type="similarity">
    <text evidence="2 10 11">Belongs to the TonB-dependent receptor family.</text>
</comment>
<evidence type="ECO:0000259" key="14">
    <source>
        <dbReference type="Pfam" id="PF07715"/>
    </source>
</evidence>
<evidence type="ECO:0000256" key="9">
    <source>
        <dbReference type="ARBA" id="ARBA00023237"/>
    </source>
</evidence>
<evidence type="ECO:0000256" key="7">
    <source>
        <dbReference type="ARBA" id="ARBA00023136"/>
    </source>
</evidence>
<evidence type="ECO:0000256" key="2">
    <source>
        <dbReference type="ARBA" id="ARBA00009810"/>
    </source>
</evidence>
<accession>A0ABT7E2X8</accession>
<keyword evidence="3 10" id="KW-0813">Transport</keyword>
<evidence type="ECO:0000256" key="6">
    <source>
        <dbReference type="ARBA" id="ARBA00023077"/>
    </source>
</evidence>
<comment type="caution">
    <text evidence="15">The sequence shown here is derived from an EMBL/GenBank/DDBJ whole genome shotgun (WGS) entry which is preliminary data.</text>
</comment>
<feature type="domain" description="TonB-dependent receptor plug" evidence="14">
    <location>
        <begin position="51"/>
        <end position="168"/>
    </location>
</feature>
<evidence type="ECO:0000259" key="13">
    <source>
        <dbReference type="Pfam" id="PF00593"/>
    </source>
</evidence>
<evidence type="ECO:0000313" key="16">
    <source>
        <dbReference type="Proteomes" id="UP001172778"/>
    </source>
</evidence>
<dbReference type="Gene3D" id="2.40.170.20">
    <property type="entry name" value="TonB-dependent receptor, beta-barrel domain"/>
    <property type="match status" value="1"/>
</dbReference>
<gene>
    <name evidence="15" type="ORF">PZA18_21770</name>
</gene>
<dbReference type="Gene3D" id="2.170.130.10">
    <property type="entry name" value="TonB-dependent receptor, plug domain"/>
    <property type="match status" value="1"/>
</dbReference>
<keyword evidence="7 10" id="KW-0472">Membrane</keyword>
<keyword evidence="5 10" id="KW-0812">Transmembrane</keyword>
<dbReference type="Pfam" id="PF07715">
    <property type="entry name" value="Plug"/>
    <property type="match status" value="1"/>
</dbReference>
<dbReference type="PROSITE" id="PS52016">
    <property type="entry name" value="TONB_DEPENDENT_REC_3"/>
    <property type="match status" value="1"/>
</dbReference>
<dbReference type="InterPro" id="IPR037066">
    <property type="entry name" value="Plug_dom_sf"/>
</dbReference>
<feature type="chain" id="PRO_5045958704" evidence="12">
    <location>
        <begin position="24"/>
        <end position="900"/>
    </location>
</feature>
<evidence type="ECO:0000256" key="1">
    <source>
        <dbReference type="ARBA" id="ARBA00004571"/>
    </source>
</evidence>
<evidence type="ECO:0000256" key="5">
    <source>
        <dbReference type="ARBA" id="ARBA00022692"/>
    </source>
</evidence>
<dbReference type="InterPro" id="IPR039426">
    <property type="entry name" value="TonB-dep_rcpt-like"/>
</dbReference>
<dbReference type="Proteomes" id="UP001172778">
    <property type="component" value="Unassembled WGS sequence"/>
</dbReference>
<keyword evidence="9 10" id="KW-0998">Cell outer membrane</keyword>